<dbReference type="RefSeq" id="WP_048853163.1">
    <property type="nucleotide sequence ID" value="NZ_BAMZ01000007.1"/>
</dbReference>
<evidence type="ECO:0000313" key="2">
    <source>
        <dbReference type="Proteomes" id="UP000216033"/>
    </source>
</evidence>
<accession>A0A270BLQ2</accession>
<proteinExistence type="predicted"/>
<name>A0A270BLQ2_9PROT</name>
<comment type="caution">
    <text evidence="1">The sequence shown here is derived from an EMBL/GenBank/DDBJ whole genome shotgun (WGS) entry which is preliminary data.</text>
</comment>
<organism evidence="1 2">
    <name type="scientific">Acetobacter syzygii</name>
    <dbReference type="NCBI Taxonomy" id="146476"/>
    <lineage>
        <taxon>Bacteria</taxon>
        <taxon>Pseudomonadati</taxon>
        <taxon>Pseudomonadota</taxon>
        <taxon>Alphaproteobacteria</taxon>
        <taxon>Acetobacterales</taxon>
        <taxon>Acetobacteraceae</taxon>
        <taxon>Acetobacter</taxon>
    </lineage>
</organism>
<gene>
    <name evidence="1" type="ORF">B9K05_07555</name>
</gene>
<sequence length="83" mass="9264">MAASRHGLNAPVGWGVKKRAECAAKSSCSVLANSYCSLSKIIMAWKIYDVKSEQRAGHKHAQAGYWENDGFPRYLDMFAKKLK</sequence>
<reference evidence="1 2" key="1">
    <citation type="submission" date="2017-04" db="EMBL/GenBank/DDBJ databases">
        <title>Kefir bacterial isolates.</title>
        <authorList>
            <person name="Kim Y."/>
            <person name="Blasche S."/>
            <person name="Patil K.R."/>
        </authorList>
    </citation>
    <scope>NUCLEOTIDE SEQUENCE [LARGE SCALE GENOMIC DNA]</scope>
    <source>
        <strain evidence="1 2">KR-2</strain>
    </source>
</reference>
<evidence type="ECO:0000313" key="1">
    <source>
        <dbReference type="EMBL" id="PAL25958.1"/>
    </source>
</evidence>
<dbReference type="Proteomes" id="UP000216033">
    <property type="component" value="Unassembled WGS sequence"/>
</dbReference>
<dbReference type="GeneID" id="98301769"/>
<dbReference type="AlphaFoldDB" id="A0A270BLQ2"/>
<dbReference type="EMBL" id="NDFP01000006">
    <property type="protein sequence ID" value="PAL25958.1"/>
    <property type="molecule type" value="Genomic_DNA"/>
</dbReference>
<keyword evidence="2" id="KW-1185">Reference proteome</keyword>
<protein>
    <submittedName>
        <fullName evidence="1">Uncharacterized protein</fullName>
    </submittedName>
</protein>